<keyword evidence="2" id="KW-1185">Reference proteome</keyword>
<evidence type="ECO:0000313" key="1">
    <source>
        <dbReference type="EMBL" id="KAB1068180.1"/>
    </source>
</evidence>
<gene>
    <name evidence="1" type="ORF">F6X51_27100</name>
</gene>
<dbReference type="Proteomes" id="UP000441523">
    <property type="component" value="Unassembled WGS sequence"/>
</dbReference>
<organism evidence="1 2">
    <name type="scientific">Methylobacterium planeticum</name>
    <dbReference type="NCBI Taxonomy" id="2615211"/>
    <lineage>
        <taxon>Bacteria</taxon>
        <taxon>Pseudomonadati</taxon>
        <taxon>Pseudomonadota</taxon>
        <taxon>Alphaproteobacteria</taxon>
        <taxon>Hyphomicrobiales</taxon>
        <taxon>Methylobacteriaceae</taxon>
        <taxon>Methylobacterium</taxon>
    </lineage>
</organism>
<sequence>MGSKAPPAMFLEEAADDGLSRLESLSAATSETSSARSAHLMRLIADTIGSPLASFSLRETPNAESVVGSAAANECGELMRAYLRIRNPEKRRRLLELVCLAGEGE</sequence>
<proteinExistence type="predicted"/>
<evidence type="ECO:0000313" key="2">
    <source>
        <dbReference type="Proteomes" id="UP000441523"/>
    </source>
</evidence>
<accession>A0A6N6MGW0</accession>
<comment type="caution">
    <text evidence="1">The sequence shown here is derived from an EMBL/GenBank/DDBJ whole genome shotgun (WGS) entry which is preliminary data.</text>
</comment>
<dbReference type="RefSeq" id="WP_150967116.1">
    <property type="nucleotide sequence ID" value="NZ_VZZJ01000057.1"/>
</dbReference>
<reference evidence="1 2" key="1">
    <citation type="submission" date="2019-09" db="EMBL/GenBank/DDBJ databases">
        <title>YIM 132548 draft genome.</title>
        <authorList>
            <person name="Jiang L."/>
        </authorList>
    </citation>
    <scope>NUCLEOTIDE SEQUENCE [LARGE SCALE GENOMIC DNA]</scope>
    <source>
        <strain evidence="1 2">YIM 132548</strain>
    </source>
</reference>
<name>A0A6N6MGW0_9HYPH</name>
<protein>
    <submittedName>
        <fullName evidence="1">Uncharacterized protein</fullName>
    </submittedName>
</protein>
<dbReference type="EMBL" id="VZZJ01000057">
    <property type="protein sequence ID" value="KAB1068180.1"/>
    <property type="molecule type" value="Genomic_DNA"/>
</dbReference>
<dbReference type="AlphaFoldDB" id="A0A6N6MGW0"/>